<keyword evidence="5" id="KW-1185">Reference proteome</keyword>
<evidence type="ECO:0000256" key="1">
    <source>
        <dbReference type="ARBA" id="ARBA00008324"/>
    </source>
</evidence>
<feature type="domain" description="Thioesterase" evidence="3">
    <location>
        <begin position="89"/>
        <end position="167"/>
    </location>
</feature>
<dbReference type="GO" id="GO:0016787">
    <property type="term" value="F:hydrolase activity"/>
    <property type="evidence" value="ECO:0007669"/>
    <property type="project" value="UniProtKB-KW"/>
</dbReference>
<dbReference type="CDD" id="cd03443">
    <property type="entry name" value="PaaI_thioesterase"/>
    <property type="match status" value="1"/>
</dbReference>
<dbReference type="InterPro" id="IPR003736">
    <property type="entry name" value="PAAI_dom"/>
</dbReference>
<evidence type="ECO:0000313" key="4">
    <source>
        <dbReference type="EMBL" id="MFC5491762.1"/>
    </source>
</evidence>
<gene>
    <name evidence="4" type="ORF">ACFPKY_01540</name>
</gene>
<dbReference type="PANTHER" id="PTHR21660:SF1">
    <property type="entry name" value="ACYL-COENZYME A THIOESTERASE 13"/>
    <property type="match status" value="1"/>
</dbReference>
<dbReference type="InterPro" id="IPR039298">
    <property type="entry name" value="ACOT13"/>
</dbReference>
<keyword evidence="2 4" id="KW-0378">Hydrolase</keyword>
<dbReference type="RefSeq" id="WP_345181182.1">
    <property type="nucleotide sequence ID" value="NZ_BAABFQ010000008.1"/>
</dbReference>
<evidence type="ECO:0000313" key="5">
    <source>
        <dbReference type="Proteomes" id="UP001595956"/>
    </source>
</evidence>
<evidence type="ECO:0000256" key="2">
    <source>
        <dbReference type="ARBA" id="ARBA00022801"/>
    </source>
</evidence>
<accession>A0ABW0MYP7</accession>
<comment type="similarity">
    <text evidence="1">Belongs to the thioesterase PaaI family.</text>
</comment>
<dbReference type="SUPFAM" id="SSF54637">
    <property type="entry name" value="Thioesterase/thiol ester dehydrase-isomerase"/>
    <property type="match status" value="1"/>
</dbReference>
<dbReference type="InterPro" id="IPR006683">
    <property type="entry name" value="Thioestr_dom"/>
</dbReference>
<evidence type="ECO:0000259" key="3">
    <source>
        <dbReference type="Pfam" id="PF03061"/>
    </source>
</evidence>
<organism evidence="4 5">
    <name type="scientific">Nocardioides caricicola</name>
    <dbReference type="NCBI Taxonomy" id="634770"/>
    <lineage>
        <taxon>Bacteria</taxon>
        <taxon>Bacillati</taxon>
        <taxon>Actinomycetota</taxon>
        <taxon>Actinomycetes</taxon>
        <taxon>Propionibacteriales</taxon>
        <taxon>Nocardioidaceae</taxon>
        <taxon>Nocardioides</taxon>
    </lineage>
</organism>
<dbReference type="Gene3D" id="3.10.129.10">
    <property type="entry name" value="Hotdog Thioesterase"/>
    <property type="match status" value="1"/>
</dbReference>
<protein>
    <submittedName>
        <fullName evidence="4">PaaI family thioesterase</fullName>
        <ecNumber evidence="4">3.1.2.-</ecNumber>
    </submittedName>
</protein>
<dbReference type="NCBIfam" id="TIGR00369">
    <property type="entry name" value="unchar_dom_1"/>
    <property type="match status" value="1"/>
</dbReference>
<comment type="caution">
    <text evidence="4">The sequence shown here is derived from an EMBL/GenBank/DDBJ whole genome shotgun (WGS) entry which is preliminary data.</text>
</comment>
<dbReference type="EMBL" id="JBHSMD010000001">
    <property type="protein sequence ID" value="MFC5491762.1"/>
    <property type="molecule type" value="Genomic_DNA"/>
</dbReference>
<dbReference type="InterPro" id="IPR029069">
    <property type="entry name" value="HotDog_dom_sf"/>
</dbReference>
<dbReference type="Pfam" id="PF03061">
    <property type="entry name" value="4HBT"/>
    <property type="match status" value="1"/>
</dbReference>
<dbReference type="PANTHER" id="PTHR21660">
    <property type="entry name" value="THIOESTERASE SUPERFAMILY MEMBER-RELATED"/>
    <property type="match status" value="1"/>
</dbReference>
<proteinExistence type="inferred from homology"/>
<sequence>MRWWSPLQRRPGWVRLTDPARPRHAESVTQTQPHDLAAMSGYEQLMAMRDGLVPPAPIAETLGMVDFDGEPGAISVELDPELRHYNPLGTVHGGVISTLLDTAAGCSVHSTLAAGEMYTSLDLTVKFLRPATVDSGRLRATGKVIQRGRRTALAEAQLHDASGKLVAHATSSCMIFS</sequence>
<reference evidence="5" key="1">
    <citation type="journal article" date="2019" name="Int. J. Syst. Evol. Microbiol.">
        <title>The Global Catalogue of Microorganisms (GCM) 10K type strain sequencing project: providing services to taxonomists for standard genome sequencing and annotation.</title>
        <authorList>
            <consortium name="The Broad Institute Genomics Platform"/>
            <consortium name="The Broad Institute Genome Sequencing Center for Infectious Disease"/>
            <person name="Wu L."/>
            <person name="Ma J."/>
        </authorList>
    </citation>
    <scope>NUCLEOTIDE SEQUENCE [LARGE SCALE GENOMIC DNA]</scope>
    <source>
        <strain evidence="5">KACC 13778</strain>
    </source>
</reference>
<name>A0ABW0MYP7_9ACTN</name>
<dbReference type="EC" id="3.1.2.-" evidence="4"/>
<dbReference type="Proteomes" id="UP001595956">
    <property type="component" value="Unassembled WGS sequence"/>
</dbReference>